<sequence length="506" mass="56808">MTSKLPHNFIQGGPSEPLSKDLLEGKVQLERKYGYTLEGKKKRILLNAFDMNGVGHISIGQWQNPEDKSSQKNRLPYWIELAKLLERGKFNALFLADNYGSHDIYKGSHAPAIRAASQWPLYDPFSVISAMAAVTETLAFGVTASTTFEPPFSLAKRFSTLDHLTNGRIAWNIVTSWSDTAARAHGLDQLPEHDTRYEMAEEYLSLVYKLWEGSWADDAVVKDPSTHTYTDPTKVRKIEHQGKFYKSSSAHQVDPSPQRTPVLFQAGMSPAGSSFAAKHAECIFCGGASPALVAKTIEETRQRAQENGRNPYDLKFFVQFTPILGATDQEAQEKYERYRQYAIGEGGLALLGSTSGIDVSKFPWDEEFPTDPEHPLMRELTVKQRNRLLVRPAGFDRWTPRILAEYQSLGGSAPYKIGSGATVADEMERWITEADVDGFNIGHIVVPGAWEDVIKYLVPELEKRGWLGKDYPVPQGTARENLYESPGDSYVRKTHPGYKHKFKKDI</sequence>
<evidence type="ECO:0000259" key="2">
    <source>
        <dbReference type="Pfam" id="PF00296"/>
    </source>
</evidence>
<comment type="caution">
    <text evidence="3">The sequence shown here is derived from an EMBL/GenBank/DDBJ whole genome shotgun (WGS) entry which is preliminary data.</text>
</comment>
<dbReference type="GO" id="GO:0004497">
    <property type="term" value="F:monooxygenase activity"/>
    <property type="evidence" value="ECO:0007669"/>
    <property type="project" value="InterPro"/>
</dbReference>
<dbReference type="PANTHER" id="PTHR30011:SF30">
    <property type="entry name" value="XENOBIOTIC COMPOUND MONOOXYGENASE, DSZA FAMILY (AFU_ORTHOLOGUE AFUA_6G01920)"/>
    <property type="match status" value="1"/>
</dbReference>
<feature type="domain" description="Luciferase-like" evidence="2">
    <location>
        <begin position="62"/>
        <end position="368"/>
    </location>
</feature>
<dbReference type="PANTHER" id="PTHR30011">
    <property type="entry name" value="ALKANESULFONATE MONOOXYGENASE-RELATED"/>
    <property type="match status" value="1"/>
</dbReference>
<dbReference type="Gene3D" id="3.20.20.30">
    <property type="entry name" value="Luciferase-like domain"/>
    <property type="match status" value="1"/>
</dbReference>
<dbReference type="EMBL" id="NKUJ01000248">
    <property type="protein sequence ID" value="RMJ09307.1"/>
    <property type="molecule type" value="Genomic_DNA"/>
</dbReference>
<name>A0A3M2RVI6_9HYPO</name>
<dbReference type="GO" id="GO:0016705">
    <property type="term" value="F:oxidoreductase activity, acting on paired donors, with incorporation or reduction of molecular oxygen"/>
    <property type="evidence" value="ECO:0007669"/>
    <property type="project" value="InterPro"/>
</dbReference>
<evidence type="ECO:0000313" key="3">
    <source>
        <dbReference type="EMBL" id="RMJ09307.1"/>
    </source>
</evidence>
<accession>A0A3M2RVI6</accession>
<dbReference type="InterPro" id="IPR051260">
    <property type="entry name" value="Diverse_substr_monoxygenases"/>
</dbReference>
<dbReference type="NCBIfam" id="TIGR03860">
    <property type="entry name" value="FMN_nitrolo"/>
    <property type="match status" value="1"/>
</dbReference>
<dbReference type="PIRSF" id="PIRSF000337">
    <property type="entry name" value="NTA_MOA"/>
    <property type="match status" value="1"/>
</dbReference>
<gene>
    <name evidence="3" type="ORF">CDV36_011080</name>
</gene>
<dbReference type="InterPro" id="IPR011251">
    <property type="entry name" value="Luciferase-like_dom"/>
</dbReference>
<evidence type="ECO:0000256" key="1">
    <source>
        <dbReference type="ARBA" id="ARBA00033748"/>
    </source>
</evidence>
<dbReference type="Proteomes" id="UP000277212">
    <property type="component" value="Unassembled WGS sequence"/>
</dbReference>
<dbReference type="Pfam" id="PF00296">
    <property type="entry name" value="Bac_luciferase"/>
    <property type="match status" value="1"/>
</dbReference>
<reference evidence="3 4" key="1">
    <citation type="submission" date="2017-06" db="EMBL/GenBank/DDBJ databases">
        <title>Comparative genomic analysis of Ambrosia Fusariam Clade fungi.</title>
        <authorList>
            <person name="Stajich J.E."/>
            <person name="Carrillo J."/>
            <person name="Kijimoto T."/>
            <person name="Eskalen A."/>
            <person name="O'Donnell K."/>
            <person name="Kasson M."/>
        </authorList>
    </citation>
    <scope>NUCLEOTIDE SEQUENCE [LARGE SCALE GENOMIC DNA]</scope>
    <source>
        <strain evidence="3">UCR3666</strain>
    </source>
</reference>
<dbReference type="SUPFAM" id="SSF51679">
    <property type="entry name" value="Bacterial luciferase-like"/>
    <property type="match status" value="1"/>
</dbReference>
<dbReference type="InterPro" id="IPR036661">
    <property type="entry name" value="Luciferase-like_sf"/>
</dbReference>
<keyword evidence="4" id="KW-1185">Reference proteome</keyword>
<dbReference type="InterPro" id="IPR016215">
    <property type="entry name" value="NTA_MOA"/>
</dbReference>
<comment type="similarity">
    <text evidence="1">Belongs to the NtaA/SnaA/DszA monooxygenase family.</text>
</comment>
<dbReference type="STRING" id="2010991.A0A3M2RVI6"/>
<dbReference type="AlphaFoldDB" id="A0A3M2RVI6"/>
<protein>
    <recommendedName>
        <fullName evidence="2">Luciferase-like domain-containing protein</fullName>
    </recommendedName>
</protein>
<evidence type="ECO:0000313" key="4">
    <source>
        <dbReference type="Proteomes" id="UP000277212"/>
    </source>
</evidence>
<dbReference type="OrthoDB" id="5561043at2759"/>
<proteinExistence type="inferred from homology"/>
<organism evidence="3 4">
    <name type="scientific">Fusarium kuroshium</name>
    <dbReference type="NCBI Taxonomy" id="2010991"/>
    <lineage>
        <taxon>Eukaryota</taxon>
        <taxon>Fungi</taxon>
        <taxon>Dikarya</taxon>
        <taxon>Ascomycota</taxon>
        <taxon>Pezizomycotina</taxon>
        <taxon>Sordariomycetes</taxon>
        <taxon>Hypocreomycetidae</taxon>
        <taxon>Hypocreales</taxon>
        <taxon>Nectriaceae</taxon>
        <taxon>Fusarium</taxon>
        <taxon>Fusarium solani species complex</taxon>
    </lineage>
</organism>